<dbReference type="InterPro" id="IPR026444">
    <property type="entry name" value="Secre_tail"/>
</dbReference>
<evidence type="ECO:0000313" key="3">
    <source>
        <dbReference type="EMBL" id="KAA5537244.1"/>
    </source>
</evidence>
<feature type="signal peptide" evidence="1">
    <location>
        <begin position="1"/>
        <end position="19"/>
    </location>
</feature>
<evidence type="ECO:0000313" key="4">
    <source>
        <dbReference type="Proteomes" id="UP000323632"/>
    </source>
</evidence>
<evidence type="ECO:0000256" key="1">
    <source>
        <dbReference type="SAM" id="SignalP"/>
    </source>
</evidence>
<dbReference type="Gene3D" id="2.60.120.200">
    <property type="match status" value="1"/>
</dbReference>
<dbReference type="NCBIfam" id="TIGR04183">
    <property type="entry name" value="Por_Secre_tail"/>
    <property type="match status" value="1"/>
</dbReference>
<organism evidence="3 4">
    <name type="scientific">Taibaiella lutea</name>
    <dbReference type="NCBI Taxonomy" id="2608001"/>
    <lineage>
        <taxon>Bacteria</taxon>
        <taxon>Pseudomonadati</taxon>
        <taxon>Bacteroidota</taxon>
        <taxon>Chitinophagia</taxon>
        <taxon>Chitinophagales</taxon>
        <taxon>Chitinophagaceae</taxon>
        <taxon>Taibaiella</taxon>
    </lineage>
</organism>
<dbReference type="Proteomes" id="UP000323632">
    <property type="component" value="Unassembled WGS sequence"/>
</dbReference>
<dbReference type="EMBL" id="VWSH01000001">
    <property type="protein sequence ID" value="KAA5537244.1"/>
    <property type="molecule type" value="Genomic_DNA"/>
</dbReference>
<dbReference type="Pfam" id="PF18962">
    <property type="entry name" value="Por_Secre_tail"/>
    <property type="match status" value="1"/>
</dbReference>
<protein>
    <submittedName>
        <fullName evidence="3">T9SS type A sorting domain-containing protein</fullName>
    </submittedName>
</protein>
<reference evidence="3 4" key="1">
    <citation type="submission" date="2019-09" db="EMBL/GenBank/DDBJ databases">
        <title>Genome sequence and assembly of Taibaiella sp.</title>
        <authorList>
            <person name="Chhetri G."/>
        </authorList>
    </citation>
    <scope>NUCLEOTIDE SEQUENCE [LARGE SCALE GENOMIC DNA]</scope>
    <source>
        <strain evidence="3 4">KVB11</strain>
    </source>
</reference>
<gene>
    <name evidence="3" type="ORF">F0919_06110</name>
</gene>
<keyword evidence="1" id="KW-0732">Signal</keyword>
<accession>A0A5M6CQ02</accession>
<feature type="domain" description="Secretion system C-terminal sorting" evidence="2">
    <location>
        <begin position="259"/>
        <end position="329"/>
    </location>
</feature>
<feature type="chain" id="PRO_5024293593" evidence="1">
    <location>
        <begin position="20"/>
        <end position="330"/>
    </location>
</feature>
<comment type="caution">
    <text evidence="3">The sequence shown here is derived from an EMBL/GenBank/DDBJ whole genome shotgun (WGS) entry which is preliminary data.</text>
</comment>
<sequence>MKKIYLLGLALTMISMANAQTTVIDDGFESYNIGSLYGGNWSNWQLADDETLNMMVSDVRASPGGTKSGYVGPHNDGNGQDALLKMPSVYTHGKITAEWKMFVPADSVAYYNLQEQATPGGSFGFQCYINTYAATDTLPGGESLAHKLVWTFAVDTVGYLYAYAPLVTDQWFTLKQVMDLDNLTLSLYVDGTEVVYFQPQVGNDWPGAKKSVAAFDFFSYQDEDNPDLVNTYYIDDIKVTTENVSGINNVEKNSSIVSLYPNPGKDYISFSVKDEVINNIDVFNVFGQKVLNANAKTSLSKLDIRSLASGIYTAKVTTKNGIFTKKFVVK</sequence>
<name>A0A5M6CQ02_9BACT</name>
<keyword evidence="4" id="KW-1185">Reference proteome</keyword>
<dbReference type="RefSeq" id="WP_150031819.1">
    <property type="nucleotide sequence ID" value="NZ_VWSH01000001.1"/>
</dbReference>
<dbReference type="AlphaFoldDB" id="A0A5M6CQ02"/>
<proteinExistence type="predicted"/>
<evidence type="ECO:0000259" key="2">
    <source>
        <dbReference type="Pfam" id="PF18962"/>
    </source>
</evidence>